<dbReference type="AlphaFoldDB" id="A0A2A8CXG0"/>
<evidence type="ECO:0000256" key="2">
    <source>
        <dbReference type="SAM" id="MobiDB-lite"/>
    </source>
</evidence>
<dbReference type="InterPro" id="IPR010998">
    <property type="entry name" value="Integrase_recombinase_N"/>
</dbReference>
<sequence length="152" mass="17447">MSESLNPALHEDERSMIETLRSVSASLRDLPQLLRIVRSAYRKRDRKPHLEPAYVNWIERYVRFYQTKPLGLLDSKHVSAFLTHLARRPGISPADQEQALDALKFFHADVLQAPIDTVGSYTRAKPRRRSSTTPDGEGRSFWRLDSSMPADD</sequence>
<keyword evidence="1" id="KW-0238">DNA-binding</keyword>
<name>A0A2A8CXG0_9BACT</name>
<evidence type="ECO:0000259" key="3">
    <source>
        <dbReference type="Pfam" id="PF13495"/>
    </source>
</evidence>
<feature type="region of interest" description="Disordered" evidence="2">
    <location>
        <begin position="121"/>
        <end position="152"/>
    </location>
</feature>
<dbReference type="Pfam" id="PF13495">
    <property type="entry name" value="Phage_int_SAM_4"/>
    <property type="match status" value="1"/>
</dbReference>
<feature type="domain" description="Integrase SAM-like N-terminal" evidence="3">
    <location>
        <begin position="33"/>
        <end position="116"/>
    </location>
</feature>
<comment type="caution">
    <text evidence="4">The sequence shown here is derived from an EMBL/GenBank/DDBJ whole genome shotgun (WGS) entry which is preliminary data.</text>
</comment>
<dbReference type="InterPro" id="IPR004107">
    <property type="entry name" value="Integrase_SAM-like_N"/>
</dbReference>
<dbReference type="GO" id="GO:0003677">
    <property type="term" value="F:DNA binding"/>
    <property type="evidence" value="ECO:0007669"/>
    <property type="project" value="UniProtKB-KW"/>
</dbReference>
<evidence type="ECO:0000256" key="1">
    <source>
        <dbReference type="ARBA" id="ARBA00023125"/>
    </source>
</evidence>
<proteinExistence type="predicted"/>
<dbReference type="Gene3D" id="1.10.150.130">
    <property type="match status" value="1"/>
</dbReference>
<dbReference type="OrthoDB" id="166719at2"/>
<accession>A0A2A8CXG0</accession>
<gene>
    <name evidence="4" type="ORF">CRI94_08640</name>
</gene>
<evidence type="ECO:0000313" key="4">
    <source>
        <dbReference type="EMBL" id="PEN13385.1"/>
    </source>
</evidence>
<dbReference type="GO" id="GO:0015074">
    <property type="term" value="P:DNA integration"/>
    <property type="evidence" value="ECO:0007669"/>
    <property type="project" value="InterPro"/>
</dbReference>
<dbReference type="RefSeq" id="WP_098075305.1">
    <property type="nucleotide sequence ID" value="NZ_PDEQ01000004.1"/>
</dbReference>
<evidence type="ECO:0000313" key="5">
    <source>
        <dbReference type="Proteomes" id="UP000220102"/>
    </source>
</evidence>
<organism evidence="4 5">
    <name type="scientific">Longibacter salinarum</name>
    <dbReference type="NCBI Taxonomy" id="1850348"/>
    <lineage>
        <taxon>Bacteria</taxon>
        <taxon>Pseudomonadati</taxon>
        <taxon>Rhodothermota</taxon>
        <taxon>Rhodothermia</taxon>
        <taxon>Rhodothermales</taxon>
        <taxon>Salisaetaceae</taxon>
        <taxon>Longibacter</taxon>
    </lineage>
</organism>
<reference evidence="4 5" key="1">
    <citation type="submission" date="2017-10" db="EMBL/GenBank/DDBJ databases">
        <title>Draft genome of Longibacter Salinarum.</title>
        <authorList>
            <person name="Goh K.M."/>
            <person name="Shamsir M.S."/>
            <person name="Lim S.W."/>
        </authorList>
    </citation>
    <scope>NUCLEOTIDE SEQUENCE [LARGE SCALE GENOMIC DNA]</scope>
    <source>
        <strain evidence="4 5">KCTC 52045</strain>
    </source>
</reference>
<protein>
    <recommendedName>
        <fullName evidence="3">Integrase SAM-like N-terminal domain-containing protein</fullName>
    </recommendedName>
</protein>
<keyword evidence="5" id="KW-1185">Reference proteome</keyword>
<dbReference type="Proteomes" id="UP000220102">
    <property type="component" value="Unassembled WGS sequence"/>
</dbReference>
<dbReference type="EMBL" id="PDEQ01000004">
    <property type="protein sequence ID" value="PEN13385.1"/>
    <property type="molecule type" value="Genomic_DNA"/>
</dbReference>